<proteinExistence type="predicted"/>
<dbReference type="InterPro" id="IPR012337">
    <property type="entry name" value="RNaseH-like_sf"/>
</dbReference>
<dbReference type="CDD" id="cd06127">
    <property type="entry name" value="DEDDh"/>
    <property type="match status" value="1"/>
</dbReference>
<dbReference type="AlphaFoldDB" id="D4H0K8"/>
<evidence type="ECO:0000313" key="5">
    <source>
        <dbReference type="Proteomes" id="UP000002012"/>
    </source>
</evidence>
<dbReference type="Pfam" id="PF00929">
    <property type="entry name" value="RNase_T"/>
    <property type="match status" value="1"/>
</dbReference>
<dbReference type="FunFam" id="3.30.420.10:FF:000045">
    <property type="entry name" value="3'-5' exonuclease DinG"/>
    <property type="match status" value="1"/>
</dbReference>
<dbReference type="PANTHER" id="PTHR30231">
    <property type="entry name" value="DNA POLYMERASE III SUBUNIT EPSILON"/>
    <property type="match status" value="1"/>
</dbReference>
<dbReference type="KEGG" id="dap:Dacet_1757"/>
<dbReference type="InParanoid" id="D4H0K8"/>
<organism evidence="4 5">
    <name type="scientific">Denitrovibrio acetiphilus (strain DSM 12809 / NBRC 114555 / N2460)</name>
    <dbReference type="NCBI Taxonomy" id="522772"/>
    <lineage>
        <taxon>Bacteria</taxon>
        <taxon>Pseudomonadati</taxon>
        <taxon>Deferribacterota</taxon>
        <taxon>Deferribacteres</taxon>
        <taxon>Deferribacterales</taxon>
        <taxon>Geovibrionaceae</taxon>
        <taxon>Denitrovibrio</taxon>
    </lineage>
</organism>
<dbReference type="OrthoDB" id="5497329at2"/>
<evidence type="ECO:0000259" key="3">
    <source>
        <dbReference type="SMART" id="SM00479"/>
    </source>
</evidence>
<dbReference type="PANTHER" id="PTHR30231:SF41">
    <property type="entry name" value="DNA POLYMERASE III SUBUNIT EPSILON"/>
    <property type="match status" value="1"/>
</dbReference>
<evidence type="ECO:0000313" key="4">
    <source>
        <dbReference type="EMBL" id="ADD68521.1"/>
    </source>
</evidence>
<name>D4H0K8_DENA2</name>
<reference evidence="4 5" key="1">
    <citation type="journal article" date="2010" name="Stand. Genomic Sci.">
        <title>Complete genome sequence of Denitrovibrio acetiphilus type strain (N2460).</title>
        <authorList>
            <person name="Kiss H."/>
            <person name="Lang E."/>
            <person name="Lapidus A."/>
            <person name="Copeland A."/>
            <person name="Nolan M."/>
            <person name="Glavina Del Rio T."/>
            <person name="Chen F."/>
            <person name="Lucas S."/>
            <person name="Tice H."/>
            <person name="Cheng J.F."/>
            <person name="Han C."/>
            <person name="Goodwin L."/>
            <person name="Pitluck S."/>
            <person name="Liolios K."/>
            <person name="Pati A."/>
            <person name="Ivanova N."/>
            <person name="Mavromatis K."/>
            <person name="Chen A."/>
            <person name="Palaniappan K."/>
            <person name="Land M."/>
            <person name="Hauser L."/>
            <person name="Chang Y.J."/>
            <person name="Jeffries C.D."/>
            <person name="Detter J.C."/>
            <person name="Brettin T."/>
            <person name="Spring S."/>
            <person name="Rohde M."/>
            <person name="Goker M."/>
            <person name="Woyke T."/>
            <person name="Bristow J."/>
            <person name="Eisen J.A."/>
            <person name="Markowitz V."/>
            <person name="Hugenholtz P."/>
            <person name="Kyrpides N.C."/>
            <person name="Klenk H.P."/>
        </authorList>
    </citation>
    <scope>NUCLEOTIDE SEQUENCE [LARGE SCALE GENOMIC DNA]</scope>
    <source>
        <strain evidence="5">DSM 12809 / NBRC 114555 / N2460</strain>
    </source>
</reference>
<keyword evidence="4" id="KW-0808">Transferase</keyword>
<evidence type="ECO:0000256" key="1">
    <source>
        <dbReference type="ARBA" id="ARBA00025483"/>
    </source>
</evidence>
<dbReference type="EC" id="2.7.7.7" evidence="4"/>
<comment type="function">
    <text evidence="1">DNA polymerase III is a complex, multichain enzyme responsible for most of the replicative synthesis in bacteria. The epsilon subunit contain the editing function and is a proofreading 3'-5' exonuclease.</text>
</comment>
<dbReference type="GO" id="GO:0003887">
    <property type="term" value="F:DNA-directed DNA polymerase activity"/>
    <property type="evidence" value="ECO:0007669"/>
    <property type="project" value="UniProtKB-EC"/>
</dbReference>
<dbReference type="SMART" id="SM00479">
    <property type="entry name" value="EXOIII"/>
    <property type="match status" value="1"/>
</dbReference>
<dbReference type="GO" id="GO:0045004">
    <property type="term" value="P:DNA replication proofreading"/>
    <property type="evidence" value="ECO:0007669"/>
    <property type="project" value="TreeGrafter"/>
</dbReference>
<dbReference type="Proteomes" id="UP000002012">
    <property type="component" value="Chromosome"/>
</dbReference>
<dbReference type="NCBIfam" id="TIGR00573">
    <property type="entry name" value="dnaq"/>
    <property type="match status" value="1"/>
</dbReference>
<keyword evidence="4" id="KW-0548">Nucleotidyltransferase</keyword>
<dbReference type="GO" id="GO:0003677">
    <property type="term" value="F:DNA binding"/>
    <property type="evidence" value="ECO:0007669"/>
    <property type="project" value="InterPro"/>
</dbReference>
<dbReference type="EMBL" id="CP001968">
    <property type="protein sequence ID" value="ADD68521.1"/>
    <property type="molecule type" value="Genomic_DNA"/>
</dbReference>
<evidence type="ECO:0000256" key="2">
    <source>
        <dbReference type="ARBA" id="ARBA00026073"/>
    </source>
</evidence>
<protein>
    <submittedName>
        <fullName evidence="4">DNA polymerase III, epsilon subunit</fullName>
        <ecNumber evidence="4">2.7.7.7</ecNumber>
    </submittedName>
</protein>
<comment type="subunit">
    <text evidence="2">DNA polymerase III contains a core (composed of alpha, epsilon and theta chains) that associates with a tau subunit. This core dimerizes to form the POLIII' complex. PolIII' associates with the gamma complex (composed of gamma, delta, delta', psi and chi chains) and with the beta chain to form the complete DNA polymerase III complex.</text>
</comment>
<dbReference type="STRING" id="522772.Dacet_1757"/>
<dbReference type="PaxDb" id="522772-Dacet_1757"/>
<dbReference type="InterPro" id="IPR036397">
    <property type="entry name" value="RNaseH_sf"/>
</dbReference>
<gene>
    <name evidence="4" type="ordered locus">Dacet_1757</name>
</gene>
<dbReference type="SUPFAM" id="SSF53098">
    <property type="entry name" value="Ribonuclease H-like"/>
    <property type="match status" value="1"/>
</dbReference>
<dbReference type="RefSeq" id="WP_013011032.1">
    <property type="nucleotide sequence ID" value="NC_013943.1"/>
</dbReference>
<dbReference type="Gene3D" id="3.30.420.10">
    <property type="entry name" value="Ribonuclease H-like superfamily/Ribonuclease H"/>
    <property type="match status" value="1"/>
</dbReference>
<dbReference type="InterPro" id="IPR013520">
    <property type="entry name" value="Ribonucl_H"/>
</dbReference>
<dbReference type="HOGENOM" id="CLU_047806_7_0_0"/>
<dbReference type="GO" id="GO:0008408">
    <property type="term" value="F:3'-5' exonuclease activity"/>
    <property type="evidence" value="ECO:0007669"/>
    <property type="project" value="TreeGrafter"/>
</dbReference>
<sequence>MISKLFSKKQNTGVPKDPVAIFVNKKCENINNNKTLNTDIQNAVFSVIDTETTGLDLNDARIINVAAVKVQNFKIIDFYNSFINPETEIPKESIQWHNITDEMVADKPTAGEVLPDFLNFVDDSIIVGHHVTFDIKMINKEMMDSFSCQINNNWLDTMLIYSHAIIKKDERYSLDYLLDLYNVTCNGRHTALGDALATAEVFTKMIMQASREFKTVRELCDCQKSFIG</sequence>
<dbReference type="InterPro" id="IPR006054">
    <property type="entry name" value="DnaQ"/>
</dbReference>
<dbReference type="FunCoup" id="D4H0K8">
    <property type="interactions" value="89"/>
</dbReference>
<feature type="domain" description="Exonuclease" evidence="3">
    <location>
        <begin position="44"/>
        <end position="211"/>
    </location>
</feature>
<dbReference type="GO" id="GO:0005829">
    <property type="term" value="C:cytosol"/>
    <property type="evidence" value="ECO:0007669"/>
    <property type="project" value="TreeGrafter"/>
</dbReference>
<dbReference type="eggNOG" id="COG0847">
    <property type="taxonomic scope" value="Bacteria"/>
</dbReference>
<keyword evidence="5" id="KW-1185">Reference proteome</keyword>
<accession>D4H0K8</accession>